<keyword evidence="3" id="KW-1185">Reference proteome</keyword>
<accession>A0AAD4C579</accession>
<name>A0AAD4C579_BOLED</name>
<feature type="compositionally biased region" description="Polar residues" evidence="1">
    <location>
        <begin position="35"/>
        <end position="47"/>
    </location>
</feature>
<evidence type="ECO:0000313" key="3">
    <source>
        <dbReference type="Proteomes" id="UP001194468"/>
    </source>
</evidence>
<evidence type="ECO:0000313" key="2">
    <source>
        <dbReference type="EMBL" id="KAF8449286.1"/>
    </source>
</evidence>
<reference evidence="2" key="1">
    <citation type="submission" date="2019-10" db="EMBL/GenBank/DDBJ databases">
        <authorList>
            <consortium name="DOE Joint Genome Institute"/>
            <person name="Kuo A."/>
            <person name="Miyauchi S."/>
            <person name="Kiss E."/>
            <person name="Drula E."/>
            <person name="Kohler A."/>
            <person name="Sanchez-Garcia M."/>
            <person name="Andreopoulos B."/>
            <person name="Barry K.W."/>
            <person name="Bonito G."/>
            <person name="Buee M."/>
            <person name="Carver A."/>
            <person name="Chen C."/>
            <person name="Cichocki N."/>
            <person name="Clum A."/>
            <person name="Culley D."/>
            <person name="Crous P.W."/>
            <person name="Fauchery L."/>
            <person name="Girlanda M."/>
            <person name="Hayes R."/>
            <person name="Keri Z."/>
            <person name="LaButti K."/>
            <person name="Lipzen A."/>
            <person name="Lombard V."/>
            <person name="Magnuson J."/>
            <person name="Maillard F."/>
            <person name="Morin E."/>
            <person name="Murat C."/>
            <person name="Nolan M."/>
            <person name="Ohm R."/>
            <person name="Pangilinan J."/>
            <person name="Pereira M."/>
            <person name="Perotto S."/>
            <person name="Peter M."/>
            <person name="Riley R."/>
            <person name="Sitrit Y."/>
            <person name="Stielow B."/>
            <person name="Szollosi G."/>
            <person name="Zifcakova L."/>
            <person name="Stursova M."/>
            <person name="Spatafora J.W."/>
            <person name="Tedersoo L."/>
            <person name="Vaario L.-M."/>
            <person name="Yamada A."/>
            <person name="Yan M."/>
            <person name="Wang P."/>
            <person name="Xu J."/>
            <person name="Bruns T."/>
            <person name="Baldrian P."/>
            <person name="Vilgalys R."/>
            <person name="Henrissat B."/>
            <person name="Grigoriev I.V."/>
            <person name="Hibbett D."/>
            <person name="Nagy L.G."/>
            <person name="Martin F.M."/>
        </authorList>
    </citation>
    <scope>NUCLEOTIDE SEQUENCE</scope>
    <source>
        <strain evidence="2">BED1</strain>
    </source>
</reference>
<dbReference type="EMBL" id="WHUW01000003">
    <property type="protein sequence ID" value="KAF8449286.1"/>
    <property type="molecule type" value="Genomic_DNA"/>
</dbReference>
<organism evidence="2 3">
    <name type="scientific">Boletus edulis BED1</name>
    <dbReference type="NCBI Taxonomy" id="1328754"/>
    <lineage>
        <taxon>Eukaryota</taxon>
        <taxon>Fungi</taxon>
        <taxon>Dikarya</taxon>
        <taxon>Basidiomycota</taxon>
        <taxon>Agaricomycotina</taxon>
        <taxon>Agaricomycetes</taxon>
        <taxon>Agaricomycetidae</taxon>
        <taxon>Boletales</taxon>
        <taxon>Boletineae</taxon>
        <taxon>Boletaceae</taxon>
        <taxon>Boletoideae</taxon>
        <taxon>Boletus</taxon>
    </lineage>
</organism>
<evidence type="ECO:0000256" key="1">
    <source>
        <dbReference type="SAM" id="MobiDB-lite"/>
    </source>
</evidence>
<protein>
    <submittedName>
        <fullName evidence="2">Uncharacterized protein</fullName>
    </submittedName>
</protein>
<feature type="region of interest" description="Disordered" evidence="1">
    <location>
        <begin position="30"/>
        <end position="50"/>
    </location>
</feature>
<dbReference type="Proteomes" id="UP001194468">
    <property type="component" value="Unassembled WGS sequence"/>
</dbReference>
<gene>
    <name evidence="2" type="ORF">L210DRAFT_3500764</name>
</gene>
<sequence>MSVALLKGASTLHTWYAGASTAKWKALEQSRGFAETSTARPNDSSADVTPRGRCIDYKRLHRHNPLDENWLWQKANGACSGIIPSSPVTPVSSKLWGAWKKGVPPKPTTLLSESWG</sequence>
<comment type="caution">
    <text evidence="2">The sequence shown here is derived from an EMBL/GenBank/DDBJ whole genome shotgun (WGS) entry which is preliminary data.</text>
</comment>
<proteinExistence type="predicted"/>
<reference evidence="2" key="2">
    <citation type="journal article" date="2020" name="Nat. Commun.">
        <title>Large-scale genome sequencing of mycorrhizal fungi provides insights into the early evolution of symbiotic traits.</title>
        <authorList>
            <person name="Miyauchi S."/>
            <person name="Kiss E."/>
            <person name="Kuo A."/>
            <person name="Drula E."/>
            <person name="Kohler A."/>
            <person name="Sanchez-Garcia M."/>
            <person name="Morin E."/>
            <person name="Andreopoulos B."/>
            <person name="Barry K.W."/>
            <person name="Bonito G."/>
            <person name="Buee M."/>
            <person name="Carver A."/>
            <person name="Chen C."/>
            <person name="Cichocki N."/>
            <person name="Clum A."/>
            <person name="Culley D."/>
            <person name="Crous P.W."/>
            <person name="Fauchery L."/>
            <person name="Girlanda M."/>
            <person name="Hayes R.D."/>
            <person name="Keri Z."/>
            <person name="LaButti K."/>
            <person name="Lipzen A."/>
            <person name="Lombard V."/>
            <person name="Magnuson J."/>
            <person name="Maillard F."/>
            <person name="Murat C."/>
            <person name="Nolan M."/>
            <person name="Ohm R.A."/>
            <person name="Pangilinan J."/>
            <person name="Pereira M.F."/>
            <person name="Perotto S."/>
            <person name="Peter M."/>
            <person name="Pfister S."/>
            <person name="Riley R."/>
            <person name="Sitrit Y."/>
            <person name="Stielow J.B."/>
            <person name="Szollosi G."/>
            <person name="Zifcakova L."/>
            <person name="Stursova M."/>
            <person name="Spatafora J.W."/>
            <person name="Tedersoo L."/>
            <person name="Vaario L.M."/>
            <person name="Yamada A."/>
            <person name="Yan M."/>
            <person name="Wang P."/>
            <person name="Xu J."/>
            <person name="Bruns T."/>
            <person name="Baldrian P."/>
            <person name="Vilgalys R."/>
            <person name="Dunand C."/>
            <person name="Henrissat B."/>
            <person name="Grigoriev I.V."/>
            <person name="Hibbett D."/>
            <person name="Nagy L.G."/>
            <person name="Martin F.M."/>
        </authorList>
    </citation>
    <scope>NUCLEOTIDE SEQUENCE</scope>
    <source>
        <strain evidence="2">BED1</strain>
    </source>
</reference>
<dbReference type="AlphaFoldDB" id="A0AAD4C579"/>